<organism evidence="7 8">
    <name type="scientific">Neonectria ditissima</name>
    <dbReference type="NCBI Taxonomy" id="78410"/>
    <lineage>
        <taxon>Eukaryota</taxon>
        <taxon>Fungi</taxon>
        <taxon>Dikarya</taxon>
        <taxon>Ascomycota</taxon>
        <taxon>Pezizomycotina</taxon>
        <taxon>Sordariomycetes</taxon>
        <taxon>Hypocreomycetidae</taxon>
        <taxon>Hypocreales</taxon>
        <taxon>Nectriaceae</taxon>
        <taxon>Neonectria</taxon>
    </lineage>
</organism>
<comment type="subcellular location">
    <subcellularLocation>
        <location evidence="1">Membrane</location>
        <topology evidence="1">Single-pass membrane protein</topology>
    </subcellularLocation>
</comment>
<dbReference type="OrthoDB" id="4497263at2759"/>
<gene>
    <name evidence="7" type="ORF">AK830_g4751</name>
</gene>
<keyword evidence="4 6" id="KW-0472">Membrane</keyword>
<dbReference type="PANTHER" id="PTHR15549">
    <property type="entry name" value="PAIRED IMMUNOGLOBULIN-LIKE TYPE 2 RECEPTOR"/>
    <property type="match status" value="1"/>
</dbReference>
<dbReference type="GO" id="GO:0071944">
    <property type="term" value="C:cell periphery"/>
    <property type="evidence" value="ECO:0007669"/>
    <property type="project" value="UniProtKB-ARBA"/>
</dbReference>
<evidence type="ECO:0000256" key="2">
    <source>
        <dbReference type="ARBA" id="ARBA00022692"/>
    </source>
</evidence>
<reference evidence="7 8" key="1">
    <citation type="submission" date="2015-09" db="EMBL/GenBank/DDBJ databases">
        <title>Draft genome of a European isolate of the apple canker pathogen Neonectria ditissima.</title>
        <authorList>
            <person name="Gomez-Cortecero A."/>
            <person name="Harrison R.J."/>
            <person name="Armitage A.D."/>
        </authorList>
    </citation>
    <scope>NUCLEOTIDE SEQUENCE [LARGE SCALE GENOMIC DNA]</scope>
    <source>
        <strain evidence="7 8">R09/05</strain>
    </source>
</reference>
<proteinExistence type="predicted"/>
<evidence type="ECO:0000256" key="1">
    <source>
        <dbReference type="ARBA" id="ARBA00004167"/>
    </source>
</evidence>
<dbReference type="Proteomes" id="UP000050424">
    <property type="component" value="Unassembled WGS sequence"/>
</dbReference>
<evidence type="ECO:0000256" key="3">
    <source>
        <dbReference type="ARBA" id="ARBA00022989"/>
    </source>
</evidence>
<comment type="caution">
    <text evidence="7">The sequence shown here is derived from an EMBL/GenBank/DDBJ whole genome shotgun (WGS) entry which is preliminary data.</text>
</comment>
<keyword evidence="8" id="KW-1185">Reference proteome</keyword>
<evidence type="ECO:0000313" key="7">
    <source>
        <dbReference type="EMBL" id="KPM41817.1"/>
    </source>
</evidence>
<dbReference type="AlphaFoldDB" id="A0A0P7BMR8"/>
<evidence type="ECO:0000256" key="5">
    <source>
        <dbReference type="SAM" id="MobiDB-lite"/>
    </source>
</evidence>
<sequence>MSPYTGESHSGVETTWIGLTTVYTASAECRSQYRLNGPSLVAFDPGYGLDIDPSIICAPPAMTTWWEQGRLGRANDQDNTVVSLGPMTCPKDWITVVTSVQDEISTLAMCCPSGYTLANGVENSIIGDCESHIKSGATLTFMSTREGESTSWKEATTTLDASSTIGAIAVVGWNIRATTSSSPSSTAASGTSSTSSTASSTTQSTIPSSTSTSQPTDVGQSAGLSTSTTIGVGVGVALGVIGIAALGVAIFLIRRKKAKTKKAETANTAPAYYEYPGPHSRYHEYPQHQPVHELSPGGIKLEVYDPNYNTQRPPAELHGG</sequence>
<feature type="transmembrane region" description="Helical" evidence="6">
    <location>
        <begin position="230"/>
        <end position="253"/>
    </location>
</feature>
<accession>A0A0P7BMR8</accession>
<feature type="compositionally biased region" description="Low complexity" evidence="5">
    <location>
        <begin position="179"/>
        <end position="216"/>
    </location>
</feature>
<protein>
    <submittedName>
        <fullName evidence="7">Uncharacterized protein</fullName>
    </submittedName>
</protein>
<feature type="region of interest" description="Disordered" evidence="5">
    <location>
        <begin position="179"/>
        <end position="222"/>
    </location>
</feature>
<dbReference type="STRING" id="78410.A0A0P7BMR8"/>
<dbReference type="EMBL" id="LKCW01000058">
    <property type="protein sequence ID" value="KPM41817.1"/>
    <property type="molecule type" value="Genomic_DNA"/>
</dbReference>
<evidence type="ECO:0000313" key="8">
    <source>
        <dbReference type="Proteomes" id="UP000050424"/>
    </source>
</evidence>
<dbReference type="InterPro" id="IPR051694">
    <property type="entry name" value="Immunoregulatory_rcpt-like"/>
</dbReference>
<evidence type="ECO:0000256" key="6">
    <source>
        <dbReference type="SAM" id="Phobius"/>
    </source>
</evidence>
<keyword evidence="3 6" id="KW-1133">Transmembrane helix</keyword>
<dbReference type="PANTHER" id="PTHR15549:SF30">
    <property type="entry name" value="MID2 DOMAIN-CONTAINING PROTEIN"/>
    <property type="match status" value="1"/>
</dbReference>
<name>A0A0P7BMR8_9HYPO</name>
<dbReference type="GO" id="GO:0016020">
    <property type="term" value="C:membrane"/>
    <property type="evidence" value="ECO:0007669"/>
    <property type="project" value="UniProtKB-SubCell"/>
</dbReference>
<evidence type="ECO:0000256" key="4">
    <source>
        <dbReference type="ARBA" id="ARBA00023136"/>
    </source>
</evidence>
<keyword evidence="2 6" id="KW-0812">Transmembrane</keyword>